<evidence type="ECO:0000313" key="4">
    <source>
        <dbReference type="Proteomes" id="UP000007809"/>
    </source>
</evidence>
<evidence type="ECO:0000256" key="1">
    <source>
        <dbReference type="SAM" id="MobiDB-lite"/>
    </source>
</evidence>
<evidence type="ECO:0008006" key="5">
    <source>
        <dbReference type="Google" id="ProtNLM"/>
    </source>
</evidence>
<keyword evidence="4" id="KW-1185">Reference proteome</keyword>
<feature type="transmembrane region" description="Helical" evidence="2">
    <location>
        <begin position="132"/>
        <end position="150"/>
    </location>
</feature>
<dbReference type="STRING" id="675635.Psed_5174"/>
<feature type="transmembrane region" description="Helical" evidence="2">
    <location>
        <begin position="208"/>
        <end position="225"/>
    </location>
</feature>
<proteinExistence type="predicted"/>
<name>F4CRU4_PSEUX</name>
<feature type="transmembrane region" description="Helical" evidence="2">
    <location>
        <begin position="183"/>
        <end position="201"/>
    </location>
</feature>
<sequence length="517" mass="51559">MEPMEPVTRDAEPAAAVPAPGAAGRRRLPAGRVVPAAVAGLLALLALGLSTGLLLGSPVGAGDNGDGARLWCGAGLVPGTPDGSSSWKGGVVLDFSTGAPACADPLPSSALDVLRAVTPAGPGTWSLTTLGWTYLGVAVVAAAVAGWAASARGPWRATLLAAPLLPAAEPAFGRFLISTFSEPAGLVGVFVLLVGVVTVAVTRRDDRAERTVGLVLVAVGGVLAATAKTGYVPVLAAAVLVCLVTPVGPRGRRGRVPGAVMAVALVAVAVGPIVDTADWQARHYATVNTVDVVFTTVLPEVGHTALGPLGLPADAAQRSGQAYFPRADESLPGTAAIAADPDGVRDAAWTELASSPGALLRSVGVAVQATQGRAIDYLPSAPWTPATPAPALGGTTGPVGADTATMRAWLDDMAVPWWPSAVLLAGVLAGVAGLVGPLRRRFPAATTVGRVGGLSAATSLALAVTAVLGDGYFEIAKHVWLAAYLVDTTAALLVATAVAVTLDLVRSHGVQPGPATA</sequence>
<accession>F4CRU4</accession>
<gene>
    <name evidence="3" type="ordered locus">Psed_5174</name>
</gene>
<feature type="transmembrane region" description="Helical" evidence="2">
    <location>
        <begin position="157"/>
        <end position="177"/>
    </location>
</feature>
<feature type="transmembrane region" description="Helical" evidence="2">
    <location>
        <begin position="256"/>
        <end position="274"/>
    </location>
</feature>
<feature type="transmembrane region" description="Helical" evidence="2">
    <location>
        <begin position="417"/>
        <end position="436"/>
    </location>
</feature>
<feature type="transmembrane region" description="Helical" evidence="2">
    <location>
        <begin position="448"/>
        <end position="469"/>
    </location>
</feature>
<feature type="compositionally biased region" description="Low complexity" evidence="1">
    <location>
        <begin position="13"/>
        <end position="23"/>
    </location>
</feature>
<organism evidence="3 4">
    <name type="scientific">Pseudonocardia dioxanivorans (strain ATCC 55486 / DSM 44775 / JCM 13855 / CB1190)</name>
    <dbReference type="NCBI Taxonomy" id="675635"/>
    <lineage>
        <taxon>Bacteria</taxon>
        <taxon>Bacillati</taxon>
        <taxon>Actinomycetota</taxon>
        <taxon>Actinomycetes</taxon>
        <taxon>Pseudonocardiales</taxon>
        <taxon>Pseudonocardiaceae</taxon>
        <taxon>Pseudonocardia</taxon>
    </lineage>
</organism>
<protein>
    <recommendedName>
        <fullName evidence="5">Glycosyltransferase RgtA/B/C/D-like domain-containing protein</fullName>
    </recommendedName>
</protein>
<reference evidence="3 4" key="1">
    <citation type="journal article" date="2011" name="J. Bacteriol.">
        <title>Genome sequence of the 1,4-dioxane-degrading Pseudonocardia dioxanivorans strain CB1190.</title>
        <authorList>
            <person name="Sales C.M."/>
            <person name="Mahendra S."/>
            <person name="Grostern A."/>
            <person name="Parales R.E."/>
            <person name="Goodwin L.A."/>
            <person name="Woyke T."/>
            <person name="Nolan M."/>
            <person name="Lapidus A."/>
            <person name="Chertkov O."/>
            <person name="Ovchinnikova G."/>
            <person name="Sczyrba A."/>
            <person name="Alvarez-Cohen L."/>
        </authorList>
    </citation>
    <scope>NUCLEOTIDE SEQUENCE [LARGE SCALE GENOMIC DNA]</scope>
    <source>
        <strain evidence="4">ATCC 55486 / DSM 44775 / JCM 13855 / CB1190</strain>
    </source>
</reference>
<feature type="transmembrane region" description="Helical" evidence="2">
    <location>
        <begin position="481"/>
        <end position="502"/>
    </location>
</feature>
<dbReference type="Proteomes" id="UP000007809">
    <property type="component" value="Chromosome"/>
</dbReference>
<dbReference type="EMBL" id="CP002593">
    <property type="protein sequence ID" value="AEA27311.1"/>
    <property type="molecule type" value="Genomic_DNA"/>
</dbReference>
<keyword evidence="2" id="KW-0812">Transmembrane</keyword>
<feature type="region of interest" description="Disordered" evidence="1">
    <location>
        <begin position="1"/>
        <end position="25"/>
    </location>
</feature>
<evidence type="ECO:0000313" key="3">
    <source>
        <dbReference type="EMBL" id="AEA27311.1"/>
    </source>
</evidence>
<dbReference type="KEGG" id="pdx:Psed_5174"/>
<keyword evidence="2" id="KW-1133">Transmembrane helix</keyword>
<dbReference type="HOGENOM" id="CLU_037103_0_0_11"/>
<feature type="transmembrane region" description="Helical" evidence="2">
    <location>
        <begin position="33"/>
        <end position="55"/>
    </location>
</feature>
<dbReference type="eggNOG" id="ENOG5031G6M">
    <property type="taxonomic scope" value="Bacteria"/>
</dbReference>
<keyword evidence="2" id="KW-0472">Membrane</keyword>
<dbReference type="AlphaFoldDB" id="F4CRU4"/>
<evidence type="ECO:0000256" key="2">
    <source>
        <dbReference type="SAM" id="Phobius"/>
    </source>
</evidence>